<feature type="domain" description="Acyl-CoA dehydrogenase/oxidase C-terminal" evidence="6">
    <location>
        <begin position="193"/>
        <end position="309"/>
    </location>
</feature>
<dbReference type="Proteomes" id="UP000680866">
    <property type="component" value="Chromosome"/>
</dbReference>
<dbReference type="Gene3D" id="1.20.140.10">
    <property type="entry name" value="Butyryl-CoA Dehydrogenase, subunit A, domain 3"/>
    <property type="match status" value="1"/>
</dbReference>
<dbReference type="InterPro" id="IPR036250">
    <property type="entry name" value="AcylCo_DH-like_C"/>
</dbReference>
<dbReference type="GO" id="GO:0003995">
    <property type="term" value="F:acyl-CoA dehydrogenase activity"/>
    <property type="evidence" value="ECO:0007669"/>
    <property type="project" value="TreeGrafter"/>
</dbReference>
<dbReference type="Gene3D" id="1.10.540.10">
    <property type="entry name" value="Acyl-CoA dehydrogenase/oxidase, N-terminal domain"/>
    <property type="match status" value="1"/>
</dbReference>
<reference evidence="8" key="1">
    <citation type="submission" date="2020-08" db="EMBL/GenBank/DDBJ databases">
        <title>Whole genome shotgun sequence of Polymorphospora rubra NBRC 101157.</title>
        <authorList>
            <person name="Komaki H."/>
            <person name="Tamura T."/>
        </authorList>
    </citation>
    <scope>NUCLEOTIDE SEQUENCE</scope>
    <source>
        <strain evidence="8">NBRC 101157</strain>
    </source>
</reference>
<dbReference type="InterPro" id="IPR009100">
    <property type="entry name" value="AcylCoA_DH/oxidase_NM_dom_sf"/>
</dbReference>
<keyword evidence="4" id="KW-0274">FAD</keyword>
<dbReference type="PANTHER" id="PTHR43884:SF20">
    <property type="entry name" value="ACYL-COA DEHYDROGENASE FADE28"/>
    <property type="match status" value="1"/>
</dbReference>
<dbReference type="SUPFAM" id="SSF47203">
    <property type="entry name" value="Acyl-CoA dehydrogenase C-terminal domain-like"/>
    <property type="match status" value="1"/>
</dbReference>
<dbReference type="InterPro" id="IPR037069">
    <property type="entry name" value="AcylCoA_DH/ox_N_sf"/>
</dbReference>
<dbReference type="AlphaFoldDB" id="A0A810N1H9"/>
<protein>
    <recommendedName>
        <fullName evidence="10">Acyl-CoA dehydrogenase</fullName>
    </recommendedName>
</protein>
<dbReference type="InterPro" id="IPR013786">
    <property type="entry name" value="AcylCoA_DH/ox_N"/>
</dbReference>
<gene>
    <name evidence="8" type="ORF">Prubr_43030</name>
</gene>
<evidence type="ECO:0000256" key="2">
    <source>
        <dbReference type="ARBA" id="ARBA00009347"/>
    </source>
</evidence>
<dbReference type="GO" id="GO:0050660">
    <property type="term" value="F:flavin adenine dinucleotide binding"/>
    <property type="evidence" value="ECO:0007669"/>
    <property type="project" value="InterPro"/>
</dbReference>
<dbReference type="SUPFAM" id="SSF56645">
    <property type="entry name" value="Acyl-CoA dehydrogenase NM domain-like"/>
    <property type="match status" value="1"/>
</dbReference>
<dbReference type="InterPro" id="IPR009075">
    <property type="entry name" value="AcylCo_DH/oxidase_C"/>
</dbReference>
<keyword evidence="5" id="KW-0560">Oxidoreductase</keyword>
<organism evidence="8 9">
    <name type="scientific">Polymorphospora rubra</name>
    <dbReference type="NCBI Taxonomy" id="338584"/>
    <lineage>
        <taxon>Bacteria</taxon>
        <taxon>Bacillati</taxon>
        <taxon>Actinomycetota</taxon>
        <taxon>Actinomycetes</taxon>
        <taxon>Micromonosporales</taxon>
        <taxon>Micromonosporaceae</taxon>
        <taxon>Polymorphospora</taxon>
    </lineage>
</organism>
<evidence type="ECO:0000313" key="9">
    <source>
        <dbReference type="Proteomes" id="UP000680866"/>
    </source>
</evidence>
<dbReference type="KEGG" id="pry:Prubr_43030"/>
<evidence type="ECO:0000259" key="6">
    <source>
        <dbReference type="Pfam" id="PF00441"/>
    </source>
</evidence>
<dbReference type="PANTHER" id="PTHR43884">
    <property type="entry name" value="ACYL-COA DEHYDROGENASE"/>
    <property type="match status" value="1"/>
</dbReference>
<dbReference type="Pfam" id="PF00441">
    <property type="entry name" value="Acyl-CoA_dh_1"/>
    <property type="match status" value="1"/>
</dbReference>
<sequence length="327" mass="33879">MDLYPSEEQRELAAAVRDVLAGAAPPDGATVRGDAWSAAADQGWFALGLAEADGGLGGTLADEAQVFAQIGAAAAAGPFLATNLAARVATTVGDRALAEGLVSGALRAAHAFGPHDGADRVTVFDARGAAVLLLVDEQRSRLRLVRLADRDIVDDLSPMDPAVTVARVSLDRAEVLAEITGAGAGAVLVRASVLVAAVLSGVATAATSMSVEYAKIREQFGRPIGAFQAISHRCAEMAIRSNAAAAVVDLAAVSVDEEHPDARRRVAAARRFTESSALENARVNIQNHGAIGFTWEHGAHRLLKRARFLGLGFQPRDAQTEVLVGAG</sequence>
<keyword evidence="3" id="KW-0285">Flavoprotein</keyword>
<dbReference type="EMBL" id="AP023359">
    <property type="protein sequence ID" value="BCJ67282.1"/>
    <property type="molecule type" value="Genomic_DNA"/>
</dbReference>
<comment type="similarity">
    <text evidence="2">Belongs to the acyl-CoA dehydrogenase family.</text>
</comment>
<evidence type="ECO:0000256" key="1">
    <source>
        <dbReference type="ARBA" id="ARBA00001974"/>
    </source>
</evidence>
<comment type="cofactor">
    <cofactor evidence="1">
        <name>FAD</name>
        <dbReference type="ChEBI" id="CHEBI:57692"/>
    </cofactor>
</comment>
<evidence type="ECO:0000256" key="4">
    <source>
        <dbReference type="ARBA" id="ARBA00022827"/>
    </source>
</evidence>
<evidence type="ECO:0000256" key="5">
    <source>
        <dbReference type="ARBA" id="ARBA00023002"/>
    </source>
</evidence>
<dbReference type="RefSeq" id="WP_212816630.1">
    <property type="nucleotide sequence ID" value="NZ_AP023359.1"/>
</dbReference>
<name>A0A810N1H9_9ACTN</name>
<keyword evidence="9" id="KW-1185">Reference proteome</keyword>
<evidence type="ECO:0000259" key="7">
    <source>
        <dbReference type="Pfam" id="PF02771"/>
    </source>
</evidence>
<proteinExistence type="inferred from homology"/>
<evidence type="ECO:0008006" key="10">
    <source>
        <dbReference type="Google" id="ProtNLM"/>
    </source>
</evidence>
<dbReference type="Pfam" id="PF02771">
    <property type="entry name" value="Acyl-CoA_dh_N"/>
    <property type="match status" value="1"/>
</dbReference>
<feature type="domain" description="Acyl-CoA dehydrogenase/oxidase N-terminal" evidence="7">
    <location>
        <begin position="6"/>
        <end position="96"/>
    </location>
</feature>
<evidence type="ECO:0000256" key="3">
    <source>
        <dbReference type="ARBA" id="ARBA00022630"/>
    </source>
</evidence>
<evidence type="ECO:0000313" key="8">
    <source>
        <dbReference type="EMBL" id="BCJ67282.1"/>
    </source>
</evidence>
<accession>A0A810N1H9</accession>